<dbReference type="RefSeq" id="WP_264432494.1">
    <property type="nucleotide sequence ID" value="NZ_CP081495.1"/>
</dbReference>
<gene>
    <name evidence="4" type="ORF">K5I29_08565</name>
</gene>
<dbReference type="GO" id="GO:0016787">
    <property type="term" value="F:hydrolase activity"/>
    <property type="evidence" value="ECO:0007669"/>
    <property type="project" value="UniProtKB-KW"/>
</dbReference>
<evidence type="ECO:0000313" key="5">
    <source>
        <dbReference type="Proteomes" id="UP001163328"/>
    </source>
</evidence>
<dbReference type="SUPFAM" id="SSF56235">
    <property type="entry name" value="N-terminal nucleophile aminohydrolases (Ntn hydrolases)"/>
    <property type="match status" value="1"/>
</dbReference>
<dbReference type="Gene3D" id="3.60.60.10">
    <property type="entry name" value="Penicillin V Acylase, Chain A"/>
    <property type="match status" value="1"/>
</dbReference>
<evidence type="ECO:0000256" key="2">
    <source>
        <dbReference type="ARBA" id="ARBA00022801"/>
    </source>
</evidence>
<dbReference type="Proteomes" id="UP001163328">
    <property type="component" value="Chromosome"/>
</dbReference>
<keyword evidence="5" id="KW-1185">Reference proteome</keyword>
<comment type="similarity">
    <text evidence="1">Belongs to the peptidase C59 family.</text>
</comment>
<feature type="domain" description="Choloylglycine hydrolase/NAAA C-terminal" evidence="3">
    <location>
        <begin position="26"/>
        <end position="347"/>
    </location>
</feature>
<dbReference type="InterPro" id="IPR029055">
    <property type="entry name" value="Ntn_hydrolases_N"/>
</dbReference>
<keyword evidence="2 4" id="KW-0378">Hydrolase</keyword>
<dbReference type="Pfam" id="PF02275">
    <property type="entry name" value="CBAH"/>
    <property type="match status" value="1"/>
</dbReference>
<sequence length="362" mass="40359">MAQNVTFKNFDEFKQPLQKFNAPFACTSLIVKDLNNNVYHGRGMELTFGEALTSLTYYPKGYSFQHLAPNKTPGLQYTAKYAILALTTPVSVFDVKDALEGFNDAGLAFSLNMMPSPPLNEIKPEEYKNAVPYASFGEWVLANFATVDEVKAGLTQGVVFWSEALEMLGGLETPFHFAVYDKAGGSIVVEVKNGALVVYDNPTGVMTNGPEFPWHMENLNNYSHITNIDTTIGKVGDLNLRQPDSGIATSVLPSSATSVGRFIKAFYFSTYANRVADPDLQLVELGHVMNNFDRPKNITKDLSGEGEQATPAKYMTEFTLWTVLTDLTRGQMYVRLYDSLNYQKFTFADYKDKTEMVSFLIK</sequence>
<reference evidence="4" key="1">
    <citation type="submission" date="2021-08" db="EMBL/GenBank/DDBJ databases">
        <title>Flavobacterium sp. strain CC-SYL302.</title>
        <authorList>
            <person name="Lin S.-Y."/>
            <person name="Lee T.-H."/>
            <person name="Young C.-C."/>
        </authorList>
    </citation>
    <scope>NUCLEOTIDE SEQUENCE</scope>
    <source>
        <strain evidence="4">CC-SYL302</strain>
    </source>
</reference>
<protein>
    <submittedName>
        <fullName evidence="4">Linear amide C-N hydrolase</fullName>
    </submittedName>
</protein>
<dbReference type="InterPro" id="IPR052193">
    <property type="entry name" value="Peptidase_C59"/>
</dbReference>
<dbReference type="InterPro" id="IPR029132">
    <property type="entry name" value="CBAH/NAAA_C"/>
</dbReference>
<dbReference type="EMBL" id="CP081495">
    <property type="protein sequence ID" value="UYW00592.1"/>
    <property type="molecule type" value="Genomic_DNA"/>
</dbReference>
<evidence type="ECO:0000259" key="3">
    <source>
        <dbReference type="Pfam" id="PF02275"/>
    </source>
</evidence>
<evidence type="ECO:0000256" key="1">
    <source>
        <dbReference type="ARBA" id="ARBA00006625"/>
    </source>
</evidence>
<dbReference type="PANTHER" id="PTHR35527:SF2">
    <property type="entry name" value="HYDROLASE"/>
    <property type="match status" value="1"/>
</dbReference>
<organism evidence="4 5">
    <name type="scientific">Flavobacterium agricola</name>
    <dbReference type="NCBI Taxonomy" id="2870839"/>
    <lineage>
        <taxon>Bacteria</taxon>
        <taxon>Pseudomonadati</taxon>
        <taxon>Bacteroidota</taxon>
        <taxon>Flavobacteriia</taxon>
        <taxon>Flavobacteriales</taxon>
        <taxon>Flavobacteriaceae</taxon>
        <taxon>Flavobacterium</taxon>
    </lineage>
</organism>
<proteinExistence type="inferred from homology"/>
<evidence type="ECO:0000313" key="4">
    <source>
        <dbReference type="EMBL" id="UYW00592.1"/>
    </source>
</evidence>
<accession>A0ABY6LW87</accession>
<dbReference type="PANTHER" id="PTHR35527">
    <property type="entry name" value="CHOLOYLGLYCINE HYDROLASE"/>
    <property type="match status" value="1"/>
</dbReference>
<name>A0ABY6LW87_9FLAO</name>